<feature type="compositionally biased region" description="Basic and acidic residues" evidence="2">
    <location>
        <begin position="428"/>
        <end position="441"/>
    </location>
</feature>
<dbReference type="InterPro" id="IPR013087">
    <property type="entry name" value="Znf_C2H2_type"/>
</dbReference>
<feature type="compositionally biased region" description="Low complexity" evidence="2">
    <location>
        <begin position="303"/>
        <end position="315"/>
    </location>
</feature>
<organism evidence="4 5">
    <name type="scientific">Thermothielavioides terrestris (strain ATCC 38088 / NRRL 8126)</name>
    <name type="common">Thielavia terrestris</name>
    <dbReference type="NCBI Taxonomy" id="578455"/>
    <lineage>
        <taxon>Eukaryota</taxon>
        <taxon>Fungi</taxon>
        <taxon>Dikarya</taxon>
        <taxon>Ascomycota</taxon>
        <taxon>Pezizomycotina</taxon>
        <taxon>Sordariomycetes</taxon>
        <taxon>Sordariomycetidae</taxon>
        <taxon>Sordariales</taxon>
        <taxon>Chaetomiaceae</taxon>
        <taxon>Thermothielavioides</taxon>
        <taxon>Thermothielavioides terrestris</taxon>
    </lineage>
</organism>
<dbReference type="GO" id="GO:0008270">
    <property type="term" value="F:zinc ion binding"/>
    <property type="evidence" value="ECO:0007669"/>
    <property type="project" value="UniProtKB-KW"/>
</dbReference>
<dbReference type="GeneID" id="11522359"/>
<dbReference type="AlphaFoldDB" id="G2RC70"/>
<evidence type="ECO:0000313" key="4">
    <source>
        <dbReference type="EMBL" id="AEO69391.1"/>
    </source>
</evidence>
<feature type="compositionally biased region" description="Basic and acidic residues" evidence="2">
    <location>
        <begin position="260"/>
        <end position="270"/>
    </location>
</feature>
<dbReference type="PROSITE" id="PS50157">
    <property type="entry name" value="ZINC_FINGER_C2H2_2"/>
    <property type="match status" value="1"/>
</dbReference>
<evidence type="ECO:0000256" key="2">
    <source>
        <dbReference type="SAM" id="MobiDB-lite"/>
    </source>
</evidence>
<keyword evidence="1" id="KW-0479">Metal-binding</keyword>
<sequence>MASSKEMQQTSRPLTHRPSISSTSVPGGLTLSRQTHSRNNSHSLLGAALNGSHRITRRKSMTNTGANVAAVAAAAAALQESGDMAMPLPIAVNGRRNTMSKSGLSRSAIVGSLPSPPASLPTHRFAAESGTVGIQESAIDDELNDMSGDDGASAFRKARVRRASDGQPLTKEGGRKSNRPELRCEKCGKGYKHSSCLNKHLWEHTPEWSYTSKLLISKHQQVQLLEAASVLVAMNNASNNHTPTTTAAAATAVTTTPPDSARDFSSERDSASPAASGYSDQQDRGSADTTPPPQLDATHPANSSYRSFGKRSSSGNGLSRSYQTAPYASSAAGSIPSVSGFGHFRQLSHDQRPTSSGRNATGQDDRELAAAVELLSCSFGSNSGSRTVHLPADAPPVPPLPAQYLDQGILSGTSFINSYPSRAPESFTRGERRQVETKMEESGESVMGDDDEDMRSRARSDEDDDGVFGRMEE</sequence>
<protein>
    <recommendedName>
        <fullName evidence="3">C2H2-type domain-containing protein</fullName>
    </recommendedName>
</protein>
<dbReference type="Proteomes" id="UP000008181">
    <property type="component" value="Chromosome 4"/>
</dbReference>
<dbReference type="EMBL" id="CP003012">
    <property type="protein sequence ID" value="AEO69391.1"/>
    <property type="molecule type" value="Genomic_DNA"/>
</dbReference>
<gene>
    <name evidence="4" type="ORF">THITE_2119741</name>
</gene>
<keyword evidence="5" id="KW-1185">Reference proteome</keyword>
<feature type="domain" description="C2H2-type" evidence="3">
    <location>
        <begin position="182"/>
        <end position="209"/>
    </location>
</feature>
<name>G2RC70_THETT</name>
<feature type="region of interest" description="Disordered" evidence="2">
    <location>
        <begin position="159"/>
        <end position="181"/>
    </location>
</feature>
<feature type="region of interest" description="Disordered" evidence="2">
    <location>
        <begin position="417"/>
        <end position="473"/>
    </location>
</feature>
<dbReference type="OrthoDB" id="2152896at2759"/>
<reference evidence="4 5" key="1">
    <citation type="journal article" date="2011" name="Nat. Biotechnol.">
        <title>Comparative genomic analysis of the thermophilic biomass-degrading fungi Myceliophthora thermophila and Thielavia terrestris.</title>
        <authorList>
            <person name="Berka R.M."/>
            <person name="Grigoriev I.V."/>
            <person name="Otillar R."/>
            <person name="Salamov A."/>
            <person name="Grimwood J."/>
            <person name="Reid I."/>
            <person name="Ishmael N."/>
            <person name="John T."/>
            <person name="Darmond C."/>
            <person name="Moisan M.-C."/>
            <person name="Henrissat B."/>
            <person name="Coutinho P.M."/>
            <person name="Lombard V."/>
            <person name="Natvig D.O."/>
            <person name="Lindquist E."/>
            <person name="Schmutz J."/>
            <person name="Lucas S."/>
            <person name="Harris P."/>
            <person name="Powlowski J."/>
            <person name="Bellemare A."/>
            <person name="Taylor D."/>
            <person name="Butler G."/>
            <person name="de Vries R.P."/>
            <person name="Allijn I.E."/>
            <person name="van den Brink J."/>
            <person name="Ushinsky S."/>
            <person name="Storms R."/>
            <person name="Powell A.J."/>
            <person name="Paulsen I.T."/>
            <person name="Elbourne L.D.H."/>
            <person name="Baker S.E."/>
            <person name="Magnuson J."/>
            <person name="LaBoissiere S."/>
            <person name="Clutterbuck A.J."/>
            <person name="Martinez D."/>
            <person name="Wogulis M."/>
            <person name="de Leon A.L."/>
            <person name="Rey M.W."/>
            <person name="Tsang A."/>
        </authorList>
    </citation>
    <scope>NUCLEOTIDE SEQUENCE [LARGE SCALE GENOMIC DNA]</scope>
    <source>
        <strain evidence="5">ATCC 38088 / NRRL 8126</strain>
    </source>
</reference>
<feature type="region of interest" description="Disordered" evidence="2">
    <location>
        <begin position="1"/>
        <end position="38"/>
    </location>
</feature>
<dbReference type="eggNOG" id="ENOG502S997">
    <property type="taxonomic scope" value="Eukaryota"/>
</dbReference>
<proteinExistence type="predicted"/>
<feature type="region of interest" description="Disordered" evidence="2">
    <location>
        <begin position="252"/>
        <end position="322"/>
    </location>
</feature>
<evidence type="ECO:0000313" key="5">
    <source>
        <dbReference type="Proteomes" id="UP000008181"/>
    </source>
</evidence>
<keyword evidence="1" id="KW-0862">Zinc</keyword>
<dbReference type="PROSITE" id="PS00028">
    <property type="entry name" value="ZINC_FINGER_C2H2_1"/>
    <property type="match status" value="1"/>
</dbReference>
<evidence type="ECO:0000259" key="3">
    <source>
        <dbReference type="PROSITE" id="PS50157"/>
    </source>
</evidence>
<evidence type="ECO:0000256" key="1">
    <source>
        <dbReference type="PROSITE-ProRule" id="PRU00042"/>
    </source>
</evidence>
<accession>G2RC70</accession>
<dbReference type="KEGG" id="ttt:THITE_2119741"/>
<keyword evidence="1" id="KW-0863">Zinc-finger</keyword>
<dbReference type="HOGENOM" id="CLU_033337_0_0_1"/>
<dbReference type="RefSeq" id="XP_003655727.1">
    <property type="nucleotide sequence ID" value="XM_003655679.1"/>
</dbReference>
<feature type="compositionally biased region" description="Basic and acidic residues" evidence="2">
    <location>
        <begin position="172"/>
        <end position="181"/>
    </location>
</feature>